<dbReference type="InterPro" id="IPR019861">
    <property type="entry name" value="PorP/SprF_Bacteroidetes"/>
</dbReference>
<evidence type="ECO:0000256" key="1">
    <source>
        <dbReference type="SAM" id="SignalP"/>
    </source>
</evidence>
<evidence type="ECO:0000313" key="3">
    <source>
        <dbReference type="Proteomes" id="UP001589585"/>
    </source>
</evidence>
<dbReference type="NCBIfam" id="TIGR03519">
    <property type="entry name" value="T9SS_PorP_fam"/>
    <property type="match status" value="1"/>
</dbReference>
<protein>
    <submittedName>
        <fullName evidence="2">Type IX secretion system membrane protein PorP/SprF</fullName>
    </submittedName>
</protein>
<dbReference type="EMBL" id="JBHMFC010000073">
    <property type="protein sequence ID" value="MFB9057292.1"/>
    <property type="molecule type" value="Genomic_DNA"/>
</dbReference>
<evidence type="ECO:0000313" key="2">
    <source>
        <dbReference type="EMBL" id="MFB9057292.1"/>
    </source>
</evidence>
<dbReference type="Pfam" id="PF11751">
    <property type="entry name" value="PorP_SprF"/>
    <property type="match status" value="1"/>
</dbReference>
<accession>A0ABV5FCW3</accession>
<feature type="chain" id="PRO_5046987570" evidence="1">
    <location>
        <begin position="23"/>
        <end position="334"/>
    </location>
</feature>
<keyword evidence="3" id="KW-1185">Reference proteome</keyword>
<proteinExistence type="predicted"/>
<comment type="caution">
    <text evidence="2">The sequence shown here is derived from an EMBL/GenBank/DDBJ whole genome shotgun (WGS) entry which is preliminary data.</text>
</comment>
<organism evidence="2 3">
    <name type="scientific">Mariniflexile ostreae</name>
    <dbReference type="NCBI Taxonomy" id="1520892"/>
    <lineage>
        <taxon>Bacteria</taxon>
        <taxon>Pseudomonadati</taxon>
        <taxon>Bacteroidota</taxon>
        <taxon>Flavobacteriia</taxon>
        <taxon>Flavobacteriales</taxon>
        <taxon>Flavobacteriaceae</taxon>
        <taxon>Mariniflexile</taxon>
    </lineage>
</organism>
<dbReference type="Proteomes" id="UP001589585">
    <property type="component" value="Unassembled WGS sequence"/>
</dbReference>
<feature type="signal peptide" evidence="1">
    <location>
        <begin position="1"/>
        <end position="22"/>
    </location>
</feature>
<gene>
    <name evidence="2" type="ORF">ACFFU9_11140</name>
</gene>
<dbReference type="RefSeq" id="WP_379861517.1">
    <property type="nucleotide sequence ID" value="NZ_JBHMFC010000073.1"/>
</dbReference>
<sequence>MKKSYIALLVFAMLFKAPKLIAQQEIQFTQYIFNTVSVNPAYAGYKEQWFVQMALRNQWAGIEGAPKTGQFSIDGIISPMSRNMGLGLQITSDKLGPQLATSAYLNYAYRLRLNHDDTERLSFGLAAGLGQYGLDGSKFSTVNQHDTALSNANLDVWKWNVRLGVYYYNPRWYAGISMMNVLDDSENVLFKSDSDDYSIDQRRHMYFITGAVFDLSPNFKWRPSILIKDDFKGPASLDVNTMFIFNERFWFGASYRTGLKLWDKDYTDFSAQKLKISNAVSGIVQFYLSENFRVGYSYDYMLNNLGNHESGSHELTLGYTFPLQGRRLISPRFF</sequence>
<keyword evidence="1" id="KW-0732">Signal</keyword>
<name>A0ABV5FCW3_9FLAO</name>
<reference evidence="2 3" key="1">
    <citation type="submission" date="2024-09" db="EMBL/GenBank/DDBJ databases">
        <authorList>
            <person name="Sun Q."/>
            <person name="Mori K."/>
        </authorList>
    </citation>
    <scope>NUCLEOTIDE SEQUENCE [LARGE SCALE GENOMIC DNA]</scope>
    <source>
        <strain evidence="2 3">CECT 8622</strain>
    </source>
</reference>